<dbReference type="KEGG" id="jeh:EJN90_06315"/>
<proteinExistence type="inferred from homology"/>
<dbReference type="Proteomes" id="UP000273326">
    <property type="component" value="Chromosome"/>
</dbReference>
<keyword evidence="3" id="KW-1003">Cell membrane</keyword>
<feature type="transmembrane region" description="Helical" evidence="7">
    <location>
        <begin position="173"/>
        <end position="191"/>
    </location>
</feature>
<dbReference type="InterPro" id="IPR002010">
    <property type="entry name" value="T3SS_IM_R"/>
</dbReference>
<evidence type="ECO:0000256" key="4">
    <source>
        <dbReference type="ARBA" id="ARBA00022692"/>
    </source>
</evidence>
<dbReference type="GO" id="GO:0006605">
    <property type="term" value="P:protein targeting"/>
    <property type="evidence" value="ECO:0007669"/>
    <property type="project" value="InterPro"/>
</dbReference>
<sequence length="248" mass="27090">MQVFLLVLVRVSSFIFISPGFSLKGMPAFMKIGLSVGLSFPVYSVLPVFSESYAFPVFAWFATKEALIGLTIGYISLLFFTAAEMAGSLADAQAGFTMAALLDPSLGINMSFLGKVYYWLTLAIFFIADLHHLMIQAIVYSFQQVPIATTTAAIQTEGIVTLFSMVFTAAFNLAAPLMIVALLTEILLGVLSRTVPQINVLILSMPLKVLVIVIFMLAFLPVLLENLSAFLPLMIKYTNEFIRSLSIG</sequence>
<evidence type="ECO:0000256" key="2">
    <source>
        <dbReference type="ARBA" id="ARBA00009772"/>
    </source>
</evidence>
<feature type="transmembrane region" description="Helical" evidence="7">
    <location>
        <begin position="116"/>
        <end position="135"/>
    </location>
</feature>
<protein>
    <submittedName>
        <fullName evidence="8">Type III secretion protein</fullName>
    </submittedName>
</protein>
<reference evidence="9" key="1">
    <citation type="submission" date="2018-12" db="EMBL/GenBank/DDBJ databases">
        <title>Complete genome sequencing of Jeotgalibaca sp. H21T32.</title>
        <authorList>
            <person name="Bae J.-W."/>
            <person name="Lee S.-Y."/>
        </authorList>
    </citation>
    <scope>NUCLEOTIDE SEQUENCE [LARGE SCALE GENOMIC DNA]</scope>
    <source>
        <strain evidence="9">H21T32</strain>
    </source>
</reference>
<keyword evidence="6 7" id="KW-0472">Membrane</keyword>
<dbReference type="GO" id="GO:0005886">
    <property type="term" value="C:plasma membrane"/>
    <property type="evidence" value="ECO:0007669"/>
    <property type="project" value="UniProtKB-SubCell"/>
</dbReference>
<evidence type="ECO:0000256" key="7">
    <source>
        <dbReference type="SAM" id="Phobius"/>
    </source>
</evidence>
<organism evidence="8 9">
    <name type="scientific">Jeotgalibaca ciconiae</name>
    <dbReference type="NCBI Taxonomy" id="2496265"/>
    <lineage>
        <taxon>Bacteria</taxon>
        <taxon>Bacillati</taxon>
        <taxon>Bacillota</taxon>
        <taxon>Bacilli</taxon>
        <taxon>Lactobacillales</taxon>
        <taxon>Carnobacteriaceae</taxon>
        <taxon>Jeotgalibaca</taxon>
    </lineage>
</organism>
<evidence type="ECO:0000313" key="9">
    <source>
        <dbReference type="Proteomes" id="UP000273326"/>
    </source>
</evidence>
<evidence type="ECO:0000256" key="5">
    <source>
        <dbReference type="ARBA" id="ARBA00022989"/>
    </source>
</evidence>
<comment type="subcellular location">
    <subcellularLocation>
        <location evidence="1">Cell membrane</location>
        <topology evidence="1">Multi-pass membrane protein</topology>
    </subcellularLocation>
</comment>
<name>A0A3Q9BMS7_9LACT</name>
<keyword evidence="9" id="KW-1185">Reference proteome</keyword>
<dbReference type="PANTHER" id="PTHR30065:SF1">
    <property type="entry name" value="SURFACE PRESENTATION OF ANTIGENS PROTEIN SPAR"/>
    <property type="match status" value="1"/>
</dbReference>
<dbReference type="EMBL" id="CP034465">
    <property type="protein sequence ID" value="AZP05710.1"/>
    <property type="molecule type" value="Genomic_DNA"/>
</dbReference>
<dbReference type="PRINTS" id="PR00953">
    <property type="entry name" value="TYPE3IMRPROT"/>
</dbReference>
<evidence type="ECO:0000313" key="8">
    <source>
        <dbReference type="EMBL" id="AZP05710.1"/>
    </source>
</evidence>
<keyword evidence="4 7" id="KW-0812">Transmembrane</keyword>
<accession>A0A3Q9BMS7</accession>
<feature type="transmembrane region" description="Helical" evidence="7">
    <location>
        <begin position="198"/>
        <end position="224"/>
    </location>
</feature>
<dbReference type="OrthoDB" id="9807748at2"/>
<evidence type="ECO:0000256" key="1">
    <source>
        <dbReference type="ARBA" id="ARBA00004651"/>
    </source>
</evidence>
<dbReference type="PANTHER" id="PTHR30065">
    <property type="entry name" value="FLAGELLAR BIOSYNTHETIC PROTEIN FLIR"/>
    <property type="match status" value="1"/>
</dbReference>
<comment type="similarity">
    <text evidence="2">Belongs to the FliR/MopE/SpaR family.</text>
</comment>
<dbReference type="AlphaFoldDB" id="A0A3Q9BMS7"/>
<keyword evidence="5 7" id="KW-1133">Transmembrane helix</keyword>
<gene>
    <name evidence="8" type="ORF">EJN90_06315</name>
</gene>
<dbReference type="Pfam" id="PF01311">
    <property type="entry name" value="Bac_export_1"/>
    <property type="match status" value="1"/>
</dbReference>
<feature type="transmembrane region" description="Helical" evidence="7">
    <location>
        <begin position="38"/>
        <end position="62"/>
    </location>
</feature>
<evidence type="ECO:0000256" key="3">
    <source>
        <dbReference type="ARBA" id="ARBA00022475"/>
    </source>
</evidence>
<feature type="transmembrane region" description="Helical" evidence="7">
    <location>
        <begin position="74"/>
        <end position="96"/>
    </location>
</feature>
<evidence type="ECO:0000256" key="6">
    <source>
        <dbReference type="ARBA" id="ARBA00023136"/>
    </source>
</evidence>